<feature type="transmembrane region" description="Helical" evidence="9">
    <location>
        <begin position="138"/>
        <end position="167"/>
    </location>
</feature>
<dbReference type="InterPro" id="IPR013525">
    <property type="entry name" value="ABC2_TM"/>
</dbReference>
<keyword evidence="6 9" id="KW-1133">Transmembrane helix</keyword>
<dbReference type="InterPro" id="IPR047817">
    <property type="entry name" value="ABC2_TM_bact-type"/>
</dbReference>
<evidence type="ECO:0000313" key="11">
    <source>
        <dbReference type="EMBL" id="MBV0932304.1"/>
    </source>
</evidence>
<evidence type="ECO:0000256" key="7">
    <source>
        <dbReference type="ARBA" id="ARBA00023047"/>
    </source>
</evidence>
<feature type="transmembrane region" description="Helical" evidence="9">
    <location>
        <begin position="227"/>
        <end position="247"/>
    </location>
</feature>
<sequence length="259" mass="29524">MNLALLLKFTRQDLIDRHASSTLGAAWTLILPLVNILIFTLIFSNIMGAKLQLAGMEHLEKYSYSIYLITGLLIWNCFAGIVARTTQVFHDKANLITKVQLTLFSLPLYIVLSETVVYVISMIFFAAFLALIGFEWSWYWLFLPVLLLLTQLMAYAIGMTCAILSVFLRDIKEVVGIAMQLGFWMTPIVYTLSILPAHWHLMFELNPMYHIISALRDALIYRHMPDLVPLAIIALASAALMLFALYAGRRLEKDIRDFI</sequence>
<evidence type="ECO:0000313" key="12">
    <source>
        <dbReference type="Proteomes" id="UP000755551"/>
    </source>
</evidence>
<reference evidence="11 12" key="1">
    <citation type="submission" date="2021-06" db="EMBL/GenBank/DDBJ databases">
        <title>Bacterium isolated from marine sediment.</title>
        <authorList>
            <person name="Zhu K.-L."/>
            <person name="Du Z.-J."/>
            <person name="Liang Q.-Y."/>
        </authorList>
    </citation>
    <scope>NUCLEOTIDE SEQUENCE [LARGE SCALE GENOMIC DNA]</scope>
    <source>
        <strain evidence="11 12">A346</strain>
    </source>
</reference>
<evidence type="ECO:0000256" key="5">
    <source>
        <dbReference type="ARBA" id="ARBA00022692"/>
    </source>
</evidence>
<name>A0ABS6M7N7_9GAMM</name>
<feature type="transmembrane region" description="Helical" evidence="9">
    <location>
        <begin position="174"/>
        <end position="199"/>
    </location>
</feature>
<gene>
    <name evidence="11" type="ORF">KTN04_02995</name>
</gene>
<dbReference type="PROSITE" id="PS51012">
    <property type="entry name" value="ABC_TM2"/>
    <property type="match status" value="1"/>
</dbReference>
<dbReference type="PANTHER" id="PTHR30413:SF10">
    <property type="entry name" value="CAPSULE POLYSACCHARIDE EXPORT INNER-MEMBRANE PROTEIN CTRC"/>
    <property type="match status" value="1"/>
</dbReference>
<keyword evidence="7" id="KW-0762">Sugar transport</keyword>
<proteinExistence type="inferred from homology"/>
<evidence type="ECO:0000256" key="2">
    <source>
        <dbReference type="ARBA" id="ARBA00007783"/>
    </source>
</evidence>
<organism evidence="11 12">
    <name type="scientific">Marinobacterium weihaiense</name>
    <dbReference type="NCBI Taxonomy" id="2851016"/>
    <lineage>
        <taxon>Bacteria</taxon>
        <taxon>Pseudomonadati</taxon>
        <taxon>Pseudomonadota</taxon>
        <taxon>Gammaproteobacteria</taxon>
        <taxon>Oceanospirillales</taxon>
        <taxon>Oceanospirillaceae</taxon>
        <taxon>Marinobacterium</taxon>
    </lineage>
</organism>
<keyword evidence="7" id="KW-0625">Polysaccharide transport</keyword>
<evidence type="ECO:0000256" key="6">
    <source>
        <dbReference type="ARBA" id="ARBA00022989"/>
    </source>
</evidence>
<feature type="transmembrane region" description="Helical" evidence="9">
    <location>
        <begin position="64"/>
        <end position="85"/>
    </location>
</feature>
<evidence type="ECO:0000256" key="9">
    <source>
        <dbReference type="RuleBase" id="RU361157"/>
    </source>
</evidence>
<evidence type="ECO:0000256" key="8">
    <source>
        <dbReference type="ARBA" id="ARBA00023136"/>
    </source>
</evidence>
<dbReference type="Proteomes" id="UP000755551">
    <property type="component" value="Unassembled WGS sequence"/>
</dbReference>
<dbReference type="Pfam" id="PF01061">
    <property type="entry name" value="ABC2_membrane"/>
    <property type="match status" value="1"/>
</dbReference>
<keyword evidence="12" id="KW-1185">Reference proteome</keyword>
<keyword evidence="8 9" id="KW-0472">Membrane</keyword>
<accession>A0ABS6M7N7</accession>
<keyword evidence="4 9" id="KW-1003">Cell membrane</keyword>
<comment type="similarity">
    <text evidence="2 9">Belongs to the ABC-2 integral membrane protein family.</text>
</comment>
<comment type="subcellular location">
    <subcellularLocation>
        <location evidence="9">Cell inner membrane</location>
        <topology evidence="9">Multi-pass membrane protein</topology>
    </subcellularLocation>
    <subcellularLocation>
        <location evidence="1">Cell membrane</location>
        <topology evidence="1">Multi-pass membrane protein</topology>
    </subcellularLocation>
</comment>
<keyword evidence="3 9" id="KW-0813">Transport</keyword>
<dbReference type="PANTHER" id="PTHR30413">
    <property type="entry name" value="INNER MEMBRANE TRANSPORT PERMEASE"/>
    <property type="match status" value="1"/>
</dbReference>
<feature type="transmembrane region" description="Helical" evidence="9">
    <location>
        <begin position="106"/>
        <end position="132"/>
    </location>
</feature>
<comment type="caution">
    <text evidence="11">The sequence shown here is derived from an EMBL/GenBank/DDBJ whole genome shotgun (WGS) entry which is preliminary data.</text>
</comment>
<protein>
    <recommendedName>
        <fullName evidence="9">Transport permease protein</fullName>
    </recommendedName>
</protein>
<dbReference type="RefSeq" id="WP_217333733.1">
    <property type="nucleotide sequence ID" value="NZ_JAHQZT010000003.1"/>
</dbReference>
<keyword evidence="5 9" id="KW-0812">Transmembrane</keyword>
<evidence type="ECO:0000259" key="10">
    <source>
        <dbReference type="PROSITE" id="PS51012"/>
    </source>
</evidence>
<evidence type="ECO:0000256" key="1">
    <source>
        <dbReference type="ARBA" id="ARBA00004651"/>
    </source>
</evidence>
<evidence type="ECO:0000256" key="4">
    <source>
        <dbReference type="ARBA" id="ARBA00022475"/>
    </source>
</evidence>
<feature type="transmembrane region" description="Helical" evidence="9">
    <location>
        <begin position="21"/>
        <end position="44"/>
    </location>
</feature>
<evidence type="ECO:0000256" key="3">
    <source>
        <dbReference type="ARBA" id="ARBA00022448"/>
    </source>
</evidence>
<dbReference type="EMBL" id="JAHQZT010000003">
    <property type="protein sequence ID" value="MBV0932304.1"/>
    <property type="molecule type" value="Genomic_DNA"/>
</dbReference>
<feature type="domain" description="ABC transmembrane type-2" evidence="10">
    <location>
        <begin position="23"/>
        <end position="251"/>
    </location>
</feature>